<organism evidence="10 11">
    <name type="scientific">Sinanodonta woodiana</name>
    <name type="common">Chinese pond mussel</name>
    <name type="synonym">Anodonta woodiana</name>
    <dbReference type="NCBI Taxonomy" id="1069815"/>
    <lineage>
        <taxon>Eukaryota</taxon>
        <taxon>Metazoa</taxon>
        <taxon>Spiralia</taxon>
        <taxon>Lophotrochozoa</taxon>
        <taxon>Mollusca</taxon>
        <taxon>Bivalvia</taxon>
        <taxon>Autobranchia</taxon>
        <taxon>Heteroconchia</taxon>
        <taxon>Palaeoheterodonta</taxon>
        <taxon>Unionida</taxon>
        <taxon>Unionoidea</taxon>
        <taxon>Unionidae</taxon>
        <taxon>Unioninae</taxon>
        <taxon>Sinanodonta</taxon>
    </lineage>
</organism>
<feature type="transmembrane region" description="Helical" evidence="6">
    <location>
        <begin position="263"/>
        <end position="282"/>
    </location>
</feature>
<dbReference type="Gene3D" id="1.20.58.390">
    <property type="entry name" value="Neurotransmitter-gated ion-channel transmembrane domain"/>
    <property type="match status" value="1"/>
</dbReference>
<evidence type="ECO:0000313" key="11">
    <source>
        <dbReference type="Proteomes" id="UP001634394"/>
    </source>
</evidence>
<dbReference type="EMBL" id="JBJQND010000008">
    <property type="protein sequence ID" value="KAL3868247.1"/>
    <property type="molecule type" value="Genomic_DNA"/>
</dbReference>
<dbReference type="InterPro" id="IPR036719">
    <property type="entry name" value="Neuro-gated_channel_TM_sf"/>
</dbReference>
<dbReference type="AlphaFoldDB" id="A0ABD3W2Y2"/>
<dbReference type="Proteomes" id="UP001634394">
    <property type="component" value="Unassembled WGS sequence"/>
</dbReference>
<evidence type="ECO:0000256" key="2">
    <source>
        <dbReference type="ARBA" id="ARBA00022692"/>
    </source>
</evidence>
<keyword evidence="7" id="KW-0732">Signal</keyword>
<feature type="domain" description="Neurotransmitter-gated ion-channel transmembrane" evidence="9">
    <location>
        <begin position="239"/>
        <end position="362"/>
    </location>
</feature>
<dbReference type="InterPro" id="IPR006029">
    <property type="entry name" value="Neurotrans-gated_channel_TM"/>
</dbReference>
<dbReference type="PANTHER" id="PTHR18945">
    <property type="entry name" value="NEUROTRANSMITTER GATED ION CHANNEL"/>
    <property type="match status" value="1"/>
</dbReference>
<evidence type="ECO:0000256" key="6">
    <source>
        <dbReference type="SAM" id="Phobius"/>
    </source>
</evidence>
<evidence type="ECO:0000256" key="4">
    <source>
        <dbReference type="ARBA" id="ARBA00023136"/>
    </source>
</evidence>
<feature type="transmembrane region" description="Helical" evidence="6">
    <location>
        <begin position="235"/>
        <end position="256"/>
    </location>
</feature>
<comment type="caution">
    <text evidence="10">The sequence shown here is derived from an EMBL/GenBank/DDBJ whole genome shotgun (WGS) entry which is preliminary data.</text>
</comment>
<evidence type="ECO:0000313" key="10">
    <source>
        <dbReference type="EMBL" id="KAL3868247.1"/>
    </source>
</evidence>
<feature type="region of interest" description="Disordered" evidence="5">
    <location>
        <begin position="332"/>
        <end position="360"/>
    </location>
</feature>
<evidence type="ECO:0000256" key="5">
    <source>
        <dbReference type="SAM" id="MobiDB-lite"/>
    </source>
</evidence>
<name>A0ABD3W2Y2_SINWO</name>
<keyword evidence="11" id="KW-1185">Reference proteome</keyword>
<feature type="transmembrane region" description="Helical" evidence="6">
    <location>
        <begin position="294"/>
        <end position="316"/>
    </location>
</feature>
<reference evidence="10 11" key="1">
    <citation type="submission" date="2024-11" db="EMBL/GenBank/DDBJ databases">
        <title>Chromosome-level genome assembly of the freshwater bivalve Anodonta woodiana.</title>
        <authorList>
            <person name="Chen X."/>
        </authorList>
    </citation>
    <scope>NUCLEOTIDE SEQUENCE [LARGE SCALE GENOMIC DNA]</scope>
    <source>
        <strain evidence="10">MN2024</strain>
        <tissue evidence="10">Gills</tissue>
    </source>
</reference>
<dbReference type="SUPFAM" id="SSF63712">
    <property type="entry name" value="Nicotinic receptor ligand binding domain-like"/>
    <property type="match status" value="1"/>
</dbReference>
<evidence type="ECO:0000259" key="8">
    <source>
        <dbReference type="Pfam" id="PF02931"/>
    </source>
</evidence>
<dbReference type="InterPro" id="IPR036734">
    <property type="entry name" value="Neur_chan_lig-bd_sf"/>
</dbReference>
<evidence type="ECO:0000259" key="9">
    <source>
        <dbReference type="Pfam" id="PF02932"/>
    </source>
</evidence>
<feature type="chain" id="PRO_5044839814" evidence="7">
    <location>
        <begin position="24"/>
        <end position="456"/>
    </location>
</feature>
<protein>
    <submittedName>
        <fullName evidence="10">Uncharacterized protein</fullName>
    </submittedName>
</protein>
<evidence type="ECO:0000256" key="3">
    <source>
        <dbReference type="ARBA" id="ARBA00022989"/>
    </source>
</evidence>
<feature type="transmembrane region" description="Helical" evidence="6">
    <location>
        <begin position="427"/>
        <end position="453"/>
    </location>
</feature>
<proteinExistence type="predicted"/>
<gene>
    <name evidence="10" type="ORF">ACJMK2_041078</name>
</gene>
<evidence type="ECO:0000256" key="7">
    <source>
        <dbReference type="SAM" id="SignalP"/>
    </source>
</evidence>
<dbReference type="InterPro" id="IPR038050">
    <property type="entry name" value="Neuro_actylchol_rec"/>
</dbReference>
<keyword evidence="3 6" id="KW-1133">Transmembrane helix</keyword>
<evidence type="ECO:0000256" key="1">
    <source>
        <dbReference type="ARBA" id="ARBA00004141"/>
    </source>
</evidence>
<dbReference type="Gene3D" id="2.70.170.10">
    <property type="entry name" value="Neurotransmitter-gated ion-channel ligand-binding domain"/>
    <property type="match status" value="1"/>
</dbReference>
<dbReference type="SUPFAM" id="SSF90112">
    <property type="entry name" value="Neurotransmitter-gated ion-channel transmembrane pore"/>
    <property type="match status" value="1"/>
</dbReference>
<sequence length="456" mass="52001">MDMYIIISVLFCFLLFIPRECHAVSWSSVSTEVVKIFNIYQGKTSVIPLQDLSQTLNVSMGMQLLALNNFDDVAGIMDISTYLSMEWTEEIYFTTYGAAAPDTSVTISAASIWKPSLILVNSAGSSTEIVQDQSQVRMYLKSGKCEWTENLDLQGSCRPNVYFYPFDVHDCSFKFTSRAYNSSELTLLASSLKKDFFEENVAWSVEKTSVGTLIQDSKSHAKFQIRIARRSLNFVLNYILPILILSGLNVFVFILPRNSGERAGYSVTCFLAFVVFMNTIVTSLPKSSAPVSVLVYYLTVMMTVSAIITVLVLFTLMMEKRVVKQNEIEEKKKEENKEDRGMKMEEKKEDDDQKENDNKSSSHRLCCLSCIPNRIGDISAQNQLFIEPPRCLQKFSWMCRRIVCRYCILPKEATELRWVEVANTLDVFFFVFFMVGEIIFSLCYLSPVAAQYWSSK</sequence>
<dbReference type="GO" id="GO:0016020">
    <property type="term" value="C:membrane"/>
    <property type="evidence" value="ECO:0007669"/>
    <property type="project" value="UniProtKB-SubCell"/>
</dbReference>
<dbReference type="Pfam" id="PF02931">
    <property type="entry name" value="Neur_chan_LBD"/>
    <property type="match status" value="1"/>
</dbReference>
<dbReference type="InterPro" id="IPR006201">
    <property type="entry name" value="Neur_channel"/>
</dbReference>
<feature type="domain" description="Neurotransmitter-gated ion-channel ligand-binding" evidence="8">
    <location>
        <begin position="44"/>
        <end position="207"/>
    </location>
</feature>
<feature type="signal peptide" evidence="7">
    <location>
        <begin position="1"/>
        <end position="23"/>
    </location>
</feature>
<keyword evidence="2 6" id="KW-0812">Transmembrane</keyword>
<dbReference type="Pfam" id="PF02932">
    <property type="entry name" value="Neur_chan_memb"/>
    <property type="match status" value="1"/>
</dbReference>
<comment type="subcellular location">
    <subcellularLocation>
        <location evidence="1">Membrane</location>
        <topology evidence="1">Multi-pass membrane protein</topology>
    </subcellularLocation>
</comment>
<dbReference type="CDD" id="cd18989">
    <property type="entry name" value="LGIC_ECD_cation"/>
    <property type="match status" value="1"/>
</dbReference>
<dbReference type="CDD" id="cd19051">
    <property type="entry name" value="LGIC_TM_cation"/>
    <property type="match status" value="1"/>
</dbReference>
<dbReference type="InterPro" id="IPR006202">
    <property type="entry name" value="Neur_chan_lig-bd"/>
</dbReference>
<keyword evidence="4 6" id="KW-0472">Membrane</keyword>
<accession>A0ABD3W2Y2</accession>